<reference evidence="7" key="1">
    <citation type="submission" date="2024-06" db="EMBL/GenBank/DDBJ databases">
        <authorList>
            <person name="Liu X."/>
            <person name="Lenzi L."/>
            <person name="Haldenby T S."/>
            <person name="Uol C."/>
        </authorList>
    </citation>
    <scope>NUCLEOTIDE SEQUENCE</scope>
</reference>
<dbReference type="PANTHER" id="PTHR13556:SF2">
    <property type="entry name" value="TRANSCRIPTIONAL ADAPTER 3"/>
    <property type="match status" value="1"/>
</dbReference>
<proteinExistence type="inferred from homology"/>
<evidence type="ECO:0000313" key="8">
    <source>
        <dbReference type="Proteomes" id="UP001497525"/>
    </source>
</evidence>
<evidence type="ECO:0000256" key="5">
    <source>
        <dbReference type="ARBA" id="ARBA00023242"/>
    </source>
</evidence>
<comment type="caution">
    <text evidence="7">The sequence shown here is derived from an EMBL/GenBank/DDBJ whole genome shotgun (WGS) entry which is preliminary data.</text>
</comment>
<dbReference type="GO" id="GO:0005634">
    <property type="term" value="C:nucleus"/>
    <property type="evidence" value="ECO:0007669"/>
    <property type="project" value="UniProtKB-SubCell"/>
</dbReference>
<evidence type="ECO:0000256" key="3">
    <source>
        <dbReference type="ARBA" id="ARBA00023015"/>
    </source>
</evidence>
<name>A0AAV2T895_CALDB</name>
<feature type="compositionally biased region" description="Polar residues" evidence="6">
    <location>
        <begin position="121"/>
        <end position="131"/>
    </location>
</feature>
<evidence type="ECO:0000313" key="7">
    <source>
        <dbReference type="EMBL" id="CAL5132630.1"/>
    </source>
</evidence>
<feature type="region of interest" description="Disordered" evidence="6">
    <location>
        <begin position="336"/>
        <end position="378"/>
    </location>
</feature>
<feature type="region of interest" description="Disordered" evidence="6">
    <location>
        <begin position="77"/>
        <end position="178"/>
    </location>
</feature>
<keyword evidence="5" id="KW-0539">Nucleus</keyword>
<keyword evidence="3" id="KW-0805">Transcription regulation</keyword>
<evidence type="ECO:0000256" key="4">
    <source>
        <dbReference type="ARBA" id="ARBA00023163"/>
    </source>
</evidence>
<dbReference type="EMBL" id="CAXLJL010000134">
    <property type="protein sequence ID" value="CAL5132630.1"/>
    <property type="molecule type" value="Genomic_DNA"/>
</dbReference>
<evidence type="ECO:0008006" key="9">
    <source>
        <dbReference type="Google" id="ProtNLM"/>
    </source>
</evidence>
<sequence>MGRRKNSVVQCSETTSTVKYDNQDVELMYPTLKKVTNSNEMHMFDLASIQAELECALTSVMERMMCLLAESKGKDLPPQILGVLNPQEPKMESEQQSSLGRSLTVKANPDKPLTLIISQRGRPSQQPQKQEVYQPLQPAPDPQGPARSKPPIYGRRSSRSSIEEATGQCSSPSSDKNQLTASYAIPNKFWELMEPYCAEITEANIGYLEGLIRSYQHMESTYFQFPISLRSCETKKTEYPESPVMKRPRRDLTPISVQAGNSTEQTATNGVTAALYSASNMTLLANYLENELRKHSNESSTLGKLSESLLDSSYRENVLFSFTDSISRIGEEATAADSLSNRADNKNAEHSDATEGPVDGATSPNDAAPTGEKEKRLSDSFLLPPALKQMVTSKASLPLKNLAKQLHVSSSFRVEKKISQAMDELGLFPLTMVHPATPQVIHKPAGLFKTTRSSNNCNTILHPKPVANGISTRANKVEVKTSHLKISISRNSRCPSAKSLRIANVRRRRMVKSYQENSETDESEVLMQKTPVKEEDITAKSPTPLSLKKLRAEAYKRKLRNSMNSPVSNALQNGYDGLRDGLCLNHVNPALSSPKQMNEMNGILVTDDDVPGKEDEDWHSSGCRARGVRPGYLTPPDSLKKARYNDCLSPTLTNQRCICNTPLPPDITLDGENRLSPLTKIESPEQPIQLMNGDAFSFDHLPSENEQTTLGERNFELKEDGNHLNSGDPKNSLIGVASPGCGHIEHDPDTKPILLSNCEVSCEHHDRAALLNAKVEDGYRSPHEPIPESAPINKDAASLEAQLFDSNSASGFGLDEVGWAIVQRQHELRILCAANHNVLRRLVQAARRDMQRQEIQRRLAIADADVIEAYNKLESYRPQRKPPLKRDRDAAYKALKERRKIQKELEAFDLKSP</sequence>
<dbReference type="AlphaFoldDB" id="A0AAV2T895"/>
<dbReference type="GO" id="GO:0003713">
    <property type="term" value="F:transcription coactivator activity"/>
    <property type="evidence" value="ECO:0007669"/>
    <property type="project" value="TreeGrafter"/>
</dbReference>
<accession>A0AAV2T895</accession>
<evidence type="ECO:0000256" key="2">
    <source>
        <dbReference type="ARBA" id="ARBA00005330"/>
    </source>
</evidence>
<dbReference type="Pfam" id="PF10198">
    <property type="entry name" value="Ada3"/>
    <property type="match status" value="1"/>
</dbReference>
<dbReference type="GO" id="GO:0006357">
    <property type="term" value="P:regulation of transcription by RNA polymerase II"/>
    <property type="evidence" value="ECO:0007669"/>
    <property type="project" value="TreeGrafter"/>
</dbReference>
<keyword evidence="4" id="KW-0804">Transcription</keyword>
<dbReference type="PANTHER" id="PTHR13556">
    <property type="entry name" value="TRANSCRIPTIONAL ADAPTER 3-RELATED"/>
    <property type="match status" value="1"/>
</dbReference>
<organism evidence="7 8">
    <name type="scientific">Calicophoron daubneyi</name>
    <name type="common">Rumen fluke</name>
    <name type="synonym">Paramphistomum daubneyi</name>
    <dbReference type="NCBI Taxonomy" id="300641"/>
    <lineage>
        <taxon>Eukaryota</taxon>
        <taxon>Metazoa</taxon>
        <taxon>Spiralia</taxon>
        <taxon>Lophotrochozoa</taxon>
        <taxon>Platyhelminthes</taxon>
        <taxon>Trematoda</taxon>
        <taxon>Digenea</taxon>
        <taxon>Plagiorchiida</taxon>
        <taxon>Pronocephalata</taxon>
        <taxon>Paramphistomoidea</taxon>
        <taxon>Paramphistomidae</taxon>
        <taxon>Calicophoron</taxon>
    </lineage>
</organism>
<dbReference type="InterPro" id="IPR019340">
    <property type="entry name" value="Histone_AcTrfase_su3"/>
</dbReference>
<dbReference type="GO" id="GO:0000124">
    <property type="term" value="C:SAGA complex"/>
    <property type="evidence" value="ECO:0007669"/>
    <property type="project" value="TreeGrafter"/>
</dbReference>
<comment type="similarity">
    <text evidence="2">Belongs to the NGG1 family.</text>
</comment>
<evidence type="ECO:0000256" key="6">
    <source>
        <dbReference type="SAM" id="MobiDB-lite"/>
    </source>
</evidence>
<protein>
    <recommendedName>
        <fullName evidence="9">Transcriptional adapter 3</fullName>
    </recommendedName>
</protein>
<dbReference type="Proteomes" id="UP001497525">
    <property type="component" value="Unassembled WGS sequence"/>
</dbReference>
<feature type="compositionally biased region" description="Basic and acidic residues" evidence="6">
    <location>
        <begin position="343"/>
        <end position="353"/>
    </location>
</feature>
<comment type="subcellular location">
    <subcellularLocation>
        <location evidence="1">Nucleus</location>
    </subcellularLocation>
</comment>
<feature type="compositionally biased region" description="Polar residues" evidence="6">
    <location>
        <begin position="167"/>
        <end position="178"/>
    </location>
</feature>
<evidence type="ECO:0000256" key="1">
    <source>
        <dbReference type="ARBA" id="ARBA00004123"/>
    </source>
</evidence>
<gene>
    <name evidence="7" type="ORF">CDAUBV1_LOCUS5481</name>
</gene>